<evidence type="ECO:0008006" key="5">
    <source>
        <dbReference type="Google" id="ProtNLM"/>
    </source>
</evidence>
<dbReference type="PANTHER" id="PTHR12049">
    <property type="entry name" value="PROTEIN ARGININE METHYLTRANSFERASE NDUFAF7, MITOCHONDRIAL"/>
    <property type="match status" value="1"/>
</dbReference>
<dbReference type="InterPro" id="IPR038375">
    <property type="entry name" value="NDUFAF7_sf"/>
</dbReference>
<keyword evidence="1" id="KW-0489">Methyltransferase</keyword>
<dbReference type="AlphaFoldDB" id="A0A1S1HBV6"/>
<sequence>MTSPSCEERLARLIRAVGPIPIAQFMAEANGAYYASRDPLGAAGDFVTAPEISQMFGELIGLWLADLWQQAGEEPACYVELGPGRGTLAADATRAMRAVGLQPAVHFVETSPALRAAQAERFANAAWHDDLSTLPAGKPLLLVANEFFDALPIRQFVRTVNGWRERMVAHGPDGFAPVPGEVPVDALVPDRLRDAPAGSILESAPMGTAIARDVAGRIAEQGGAAIIIDYGYAGRAAGDTFQAVHAHAYADPFARPGTRDLTAHVDFSAIRQAGEAEGVRVHGPVGQGAWLEAIGIGARTAALSRGSPTRAEEIEAARHRLTDAGEMGELFKVMAFVAPGWPEPAGFGAPPA</sequence>
<dbReference type="InterPro" id="IPR029063">
    <property type="entry name" value="SAM-dependent_MTases_sf"/>
</dbReference>
<dbReference type="RefSeq" id="WP_070932492.1">
    <property type="nucleotide sequence ID" value="NZ_MIPT01000001.1"/>
</dbReference>
<comment type="caution">
    <text evidence="3">The sequence shown here is derived from an EMBL/GenBank/DDBJ whole genome shotgun (WGS) entry which is preliminary data.</text>
</comment>
<protein>
    <recommendedName>
        <fullName evidence="5">S-adenosyl-L-methionine-dependent methyltransferase</fullName>
    </recommendedName>
</protein>
<dbReference type="PANTHER" id="PTHR12049:SF7">
    <property type="entry name" value="PROTEIN ARGININE METHYLTRANSFERASE NDUFAF7, MITOCHONDRIAL"/>
    <property type="match status" value="1"/>
</dbReference>
<evidence type="ECO:0000313" key="3">
    <source>
        <dbReference type="EMBL" id="OHT18773.1"/>
    </source>
</evidence>
<name>A0A1S1HBV6_9SPHN</name>
<keyword evidence="2" id="KW-0808">Transferase</keyword>
<dbReference type="EMBL" id="MIPT01000001">
    <property type="protein sequence ID" value="OHT18773.1"/>
    <property type="molecule type" value="Genomic_DNA"/>
</dbReference>
<dbReference type="Proteomes" id="UP000179467">
    <property type="component" value="Unassembled WGS sequence"/>
</dbReference>
<organism evidence="3 4">
    <name type="scientific">Edaphosphingomonas haloaromaticamans</name>
    <dbReference type="NCBI Taxonomy" id="653954"/>
    <lineage>
        <taxon>Bacteria</taxon>
        <taxon>Pseudomonadati</taxon>
        <taxon>Pseudomonadota</taxon>
        <taxon>Alphaproteobacteria</taxon>
        <taxon>Sphingomonadales</taxon>
        <taxon>Rhizorhabdaceae</taxon>
        <taxon>Edaphosphingomonas</taxon>
    </lineage>
</organism>
<dbReference type="GO" id="GO:0035243">
    <property type="term" value="F:protein-arginine omega-N symmetric methyltransferase activity"/>
    <property type="evidence" value="ECO:0007669"/>
    <property type="project" value="TreeGrafter"/>
</dbReference>
<dbReference type="OrthoDB" id="9794208at2"/>
<dbReference type="InterPro" id="IPR003788">
    <property type="entry name" value="NDUFAF7"/>
</dbReference>
<dbReference type="Gene3D" id="3.40.50.12710">
    <property type="match status" value="1"/>
</dbReference>
<evidence type="ECO:0000256" key="1">
    <source>
        <dbReference type="ARBA" id="ARBA00022603"/>
    </source>
</evidence>
<evidence type="ECO:0000313" key="4">
    <source>
        <dbReference type="Proteomes" id="UP000179467"/>
    </source>
</evidence>
<gene>
    <name evidence="3" type="ORF">BHE75_00749</name>
</gene>
<proteinExistence type="predicted"/>
<keyword evidence="4" id="KW-1185">Reference proteome</keyword>
<evidence type="ECO:0000256" key="2">
    <source>
        <dbReference type="ARBA" id="ARBA00022679"/>
    </source>
</evidence>
<dbReference type="Pfam" id="PF02636">
    <property type="entry name" value="Methyltransf_28"/>
    <property type="match status" value="1"/>
</dbReference>
<reference evidence="3 4" key="1">
    <citation type="submission" date="2016-09" db="EMBL/GenBank/DDBJ databases">
        <title>Metabolic pathway, cell adaptation mechanisms and a novel monoxygenase revealed through proteogenomic-transcription analysis of a Sphingomonas haloaromaticamans strain degrading the fungicide ortho-phenylphenol.</title>
        <authorList>
            <person name="Perruchon C."/>
            <person name="Papadopoulou E.S."/>
            <person name="Rousidou C."/>
            <person name="Vasileiadis S."/>
            <person name="Tanou G."/>
            <person name="Amoutzias G."/>
            <person name="Molassiotis A."/>
            <person name="Karpouzas D.G."/>
        </authorList>
    </citation>
    <scope>NUCLEOTIDE SEQUENCE [LARGE SCALE GENOMIC DNA]</scope>
    <source>
        <strain evidence="3 4">P3</strain>
    </source>
</reference>
<dbReference type="SUPFAM" id="SSF53335">
    <property type="entry name" value="S-adenosyl-L-methionine-dependent methyltransferases"/>
    <property type="match status" value="1"/>
</dbReference>
<dbReference type="GO" id="GO:0032259">
    <property type="term" value="P:methylation"/>
    <property type="evidence" value="ECO:0007669"/>
    <property type="project" value="UniProtKB-KW"/>
</dbReference>
<accession>A0A1S1HBV6</accession>